<dbReference type="AlphaFoldDB" id="A0A553I1I1"/>
<evidence type="ECO:0000313" key="3">
    <source>
        <dbReference type="EMBL" id="TRX94052.1"/>
    </source>
</evidence>
<keyword evidence="1" id="KW-0067">ATP-binding</keyword>
<gene>
    <name evidence="3" type="ORF">FHL15_005130</name>
</gene>
<dbReference type="PROSITE" id="PS00107">
    <property type="entry name" value="PROTEIN_KINASE_ATP"/>
    <property type="match status" value="1"/>
</dbReference>
<dbReference type="InterPro" id="IPR000719">
    <property type="entry name" value="Prot_kinase_dom"/>
</dbReference>
<accession>A0A553I1I1</accession>
<dbReference type="SUPFAM" id="SSF56112">
    <property type="entry name" value="Protein kinase-like (PK-like)"/>
    <property type="match status" value="1"/>
</dbReference>
<evidence type="ECO:0000259" key="2">
    <source>
        <dbReference type="PROSITE" id="PS50011"/>
    </source>
</evidence>
<name>A0A553I1I1_9PEZI</name>
<dbReference type="OrthoDB" id="4720990at2759"/>
<dbReference type="InterPro" id="IPR011009">
    <property type="entry name" value="Kinase-like_dom_sf"/>
</dbReference>
<protein>
    <recommendedName>
        <fullName evidence="2">Protein kinase domain-containing protein</fullName>
    </recommendedName>
</protein>
<feature type="domain" description="Protein kinase" evidence="2">
    <location>
        <begin position="22"/>
        <end position="298"/>
    </location>
</feature>
<keyword evidence="1" id="KW-0547">Nucleotide-binding</keyword>
<dbReference type="GO" id="GO:0005524">
    <property type="term" value="F:ATP binding"/>
    <property type="evidence" value="ECO:0007669"/>
    <property type="project" value="UniProtKB-UniRule"/>
</dbReference>
<dbReference type="Gene3D" id="1.10.510.10">
    <property type="entry name" value="Transferase(Phosphotransferase) domain 1"/>
    <property type="match status" value="1"/>
</dbReference>
<evidence type="ECO:0000256" key="1">
    <source>
        <dbReference type="PROSITE-ProRule" id="PRU10141"/>
    </source>
</evidence>
<keyword evidence="4" id="KW-1185">Reference proteome</keyword>
<dbReference type="InterPro" id="IPR017441">
    <property type="entry name" value="Protein_kinase_ATP_BS"/>
</dbReference>
<dbReference type="EMBL" id="VFLP01000025">
    <property type="protein sequence ID" value="TRX94052.1"/>
    <property type="molecule type" value="Genomic_DNA"/>
</dbReference>
<dbReference type="SMART" id="SM00220">
    <property type="entry name" value="S_TKc"/>
    <property type="match status" value="1"/>
</dbReference>
<feature type="binding site" evidence="1">
    <location>
        <position position="55"/>
    </location>
    <ligand>
        <name>ATP</name>
        <dbReference type="ChEBI" id="CHEBI:30616"/>
    </ligand>
</feature>
<dbReference type="PROSITE" id="PS50011">
    <property type="entry name" value="PROTEIN_KINASE_DOM"/>
    <property type="match status" value="1"/>
</dbReference>
<dbReference type="GO" id="GO:0004672">
    <property type="term" value="F:protein kinase activity"/>
    <property type="evidence" value="ECO:0007669"/>
    <property type="project" value="InterPro"/>
</dbReference>
<proteinExistence type="predicted"/>
<reference evidence="4" key="1">
    <citation type="submission" date="2019-06" db="EMBL/GenBank/DDBJ databases">
        <title>Draft genome sequence of the griseofulvin-producing fungus Xylaria cubensis strain G536.</title>
        <authorList>
            <person name="Mead M.E."/>
            <person name="Raja H.A."/>
            <person name="Steenwyk J.L."/>
            <person name="Knowles S.L."/>
            <person name="Oberlies N.H."/>
            <person name="Rokas A."/>
        </authorList>
    </citation>
    <scope>NUCLEOTIDE SEQUENCE [LARGE SCALE GENOMIC DNA]</scope>
    <source>
        <strain evidence="4">G536</strain>
    </source>
</reference>
<comment type="caution">
    <text evidence="3">The sequence shown here is derived from an EMBL/GenBank/DDBJ whole genome shotgun (WGS) entry which is preliminary data.</text>
</comment>
<evidence type="ECO:0000313" key="4">
    <source>
        <dbReference type="Proteomes" id="UP000319160"/>
    </source>
</evidence>
<dbReference type="Proteomes" id="UP000319160">
    <property type="component" value="Unassembled WGS sequence"/>
</dbReference>
<organism evidence="3 4">
    <name type="scientific">Xylaria flabelliformis</name>
    <dbReference type="NCBI Taxonomy" id="2512241"/>
    <lineage>
        <taxon>Eukaryota</taxon>
        <taxon>Fungi</taxon>
        <taxon>Dikarya</taxon>
        <taxon>Ascomycota</taxon>
        <taxon>Pezizomycotina</taxon>
        <taxon>Sordariomycetes</taxon>
        <taxon>Xylariomycetidae</taxon>
        <taxon>Xylariales</taxon>
        <taxon>Xylariaceae</taxon>
        <taxon>Xylaria</taxon>
    </lineage>
</organism>
<sequence length="327" mass="36522">MSQQVSLLARKIQDYLVTSSHWEYEKLLGNGAFGLAVLLRQKGENGPHRHRMAVKFALGSAADELRSEISWLKPDQEVSSGFIDQTAFRSLAGIQGPVLALEYIENGDLLSLFRRMFKDDVHLPNRMLWSLYLCMIRACIGMAYPIGRPIGSPSILETIPIDGTPPQGITHNDVAPRNIMLGIGDRLDEHHLGNVFKLIDFGKARTLPDPDMGPQKNLRAISVLIAFFINMADINQREVVAYKGFGTRAGQLLPQFWGDPYPWLDPDLAGLIAECLYIDQENCPTLEEALERASDAVLNKTAASFSEPEEETDYAINQFVQTYILNC</sequence>